<accession>A0A0E9W0V9</accession>
<sequence>MCIALRKLKLHLQPDHNICNCTLFY</sequence>
<reference evidence="1" key="2">
    <citation type="journal article" date="2015" name="Fish Shellfish Immunol.">
        <title>Early steps in the European eel (Anguilla anguilla)-Vibrio vulnificus interaction in the gills: Role of the RtxA13 toxin.</title>
        <authorList>
            <person name="Callol A."/>
            <person name="Pajuelo D."/>
            <person name="Ebbesson L."/>
            <person name="Teles M."/>
            <person name="MacKenzie S."/>
            <person name="Amaro C."/>
        </authorList>
    </citation>
    <scope>NUCLEOTIDE SEQUENCE</scope>
</reference>
<protein>
    <submittedName>
        <fullName evidence="1">Uncharacterized protein</fullName>
    </submittedName>
</protein>
<proteinExistence type="predicted"/>
<dbReference type="EMBL" id="GBXM01024568">
    <property type="protein sequence ID" value="JAH84009.1"/>
    <property type="molecule type" value="Transcribed_RNA"/>
</dbReference>
<organism evidence="1">
    <name type="scientific">Anguilla anguilla</name>
    <name type="common">European freshwater eel</name>
    <name type="synonym">Muraena anguilla</name>
    <dbReference type="NCBI Taxonomy" id="7936"/>
    <lineage>
        <taxon>Eukaryota</taxon>
        <taxon>Metazoa</taxon>
        <taxon>Chordata</taxon>
        <taxon>Craniata</taxon>
        <taxon>Vertebrata</taxon>
        <taxon>Euteleostomi</taxon>
        <taxon>Actinopterygii</taxon>
        <taxon>Neopterygii</taxon>
        <taxon>Teleostei</taxon>
        <taxon>Anguilliformes</taxon>
        <taxon>Anguillidae</taxon>
        <taxon>Anguilla</taxon>
    </lineage>
</organism>
<evidence type="ECO:0000313" key="1">
    <source>
        <dbReference type="EMBL" id="JAH84009.1"/>
    </source>
</evidence>
<dbReference type="AlphaFoldDB" id="A0A0E9W0V9"/>
<name>A0A0E9W0V9_ANGAN</name>
<reference evidence="1" key="1">
    <citation type="submission" date="2014-11" db="EMBL/GenBank/DDBJ databases">
        <authorList>
            <person name="Amaro Gonzalez C."/>
        </authorList>
    </citation>
    <scope>NUCLEOTIDE SEQUENCE</scope>
</reference>